<feature type="non-terminal residue" evidence="2">
    <location>
        <position position="112"/>
    </location>
</feature>
<sequence>DRSVGAGPLRSAPRRGGRPGLPVAERAWEDEHGAGLQRLPPGLRSHRPGGGGLGRSVGDPGVPGRVRLDRPLPGAGQPPALVPGVPLPLDTHGRRSPRGARSGAGHHRRAAL</sequence>
<reference evidence="2" key="1">
    <citation type="submission" date="2020-02" db="EMBL/GenBank/DDBJ databases">
        <authorList>
            <person name="Meier V. D."/>
        </authorList>
    </citation>
    <scope>NUCLEOTIDE SEQUENCE</scope>
    <source>
        <strain evidence="2">AVDCRST_MAG10</strain>
    </source>
</reference>
<evidence type="ECO:0000256" key="1">
    <source>
        <dbReference type="SAM" id="MobiDB-lite"/>
    </source>
</evidence>
<feature type="compositionally biased region" description="Low complexity" evidence="1">
    <location>
        <begin position="71"/>
        <end position="89"/>
    </location>
</feature>
<feature type="non-terminal residue" evidence="2">
    <location>
        <position position="1"/>
    </location>
</feature>
<feature type="region of interest" description="Disordered" evidence="1">
    <location>
        <begin position="1"/>
        <end position="112"/>
    </location>
</feature>
<evidence type="ECO:0000313" key="2">
    <source>
        <dbReference type="EMBL" id="CAA9258794.1"/>
    </source>
</evidence>
<proteinExistence type="predicted"/>
<feature type="compositionally biased region" description="Basic residues" evidence="1">
    <location>
        <begin position="94"/>
        <end position="112"/>
    </location>
</feature>
<name>A0A6J4IQD5_9ACTN</name>
<organism evidence="2">
    <name type="scientific">uncultured Acidimicrobiales bacterium</name>
    <dbReference type="NCBI Taxonomy" id="310071"/>
    <lineage>
        <taxon>Bacteria</taxon>
        <taxon>Bacillati</taxon>
        <taxon>Actinomycetota</taxon>
        <taxon>Acidimicrobiia</taxon>
        <taxon>Acidimicrobiales</taxon>
        <taxon>environmental samples</taxon>
    </lineage>
</organism>
<accession>A0A6J4IQD5</accession>
<gene>
    <name evidence="2" type="ORF">AVDCRST_MAG10-2622</name>
</gene>
<protein>
    <submittedName>
        <fullName evidence="2">Uncharacterized protein</fullName>
    </submittedName>
</protein>
<dbReference type="AlphaFoldDB" id="A0A6J4IQD5"/>
<dbReference type="EMBL" id="CADCTB010000162">
    <property type="protein sequence ID" value="CAA9258794.1"/>
    <property type="molecule type" value="Genomic_DNA"/>
</dbReference>